<name>A2SN45_METPP</name>
<evidence type="ECO:0000313" key="1">
    <source>
        <dbReference type="EMBL" id="ABM96984.1"/>
    </source>
</evidence>
<evidence type="ECO:0000313" key="2">
    <source>
        <dbReference type="Proteomes" id="UP000000366"/>
    </source>
</evidence>
<reference evidence="1 2" key="1">
    <citation type="journal article" date="2007" name="J. Bacteriol.">
        <title>Whole-genome analysis of the methyl tert-butyl ether-degrading beta-proteobacterium Methylibium petroleiphilum PM1.</title>
        <authorList>
            <person name="Kane S.R."/>
            <person name="Chakicherla A.Y."/>
            <person name="Chain P.S.G."/>
            <person name="Schmidt R."/>
            <person name="Shin M.W."/>
            <person name="Legler T.C."/>
            <person name="Scow K.M."/>
            <person name="Larimer F.W."/>
            <person name="Lucas S.M."/>
            <person name="Richardson P.M."/>
            <person name="Hristova K.R."/>
        </authorList>
    </citation>
    <scope>NUCLEOTIDE SEQUENCE [LARGE SCALE GENOMIC DNA]</scope>
    <source>
        <strain evidence="2">ATCC BAA-1232 / LMG 22953 / PM1</strain>
        <plasmid evidence="1 2">RPME01</plasmid>
    </source>
</reference>
<sequence length="130" mass="14139">MISLYGSERAVFLRRRRLAVERALRSGRPVADRAADIAMELLEDQPGQDRSDDRAAAAAGLVLVLTESSPQTVVSLAAAVLNQMEKGNKTALGGVYGRLMEAVLAIRRRDFHAPEPVSRPAPLRVEEAYA</sequence>
<dbReference type="KEGG" id="mpt:Mpe_B0209"/>
<dbReference type="RefSeq" id="WP_011831572.1">
    <property type="nucleotide sequence ID" value="NC_008826.1"/>
</dbReference>
<organism evidence="1 2">
    <name type="scientific">Methylibium petroleiphilum (strain ATCC BAA-1232 / LMG 22953 / PM1)</name>
    <dbReference type="NCBI Taxonomy" id="420662"/>
    <lineage>
        <taxon>Bacteria</taxon>
        <taxon>Pseudomonadati</taxon>
        <taxon>Pseudomonadota</taxon>
        <taxon>Betaproteobacteria</taxon>
        <taxon>Burkholderiales</taxon>
        <taxon>Sphaerotilaceae</taxon>
        <taxon>Methylibium</taxon>
    </lineage>
</organism>
<keyword evidence="1" id="KW-0614">Plasmid</keyword>
<protein>
    <submittedName>
        <fullName evidence="1">Uncharacterized protein</fullName>
    </submittedName>
</protein>
<accession>A2SN45</accession>
<keyword evidence="2" id="KW-1185">Reference proteome</keyword>
<geneLocation type="plasmid" evidence="1 2">
    <name>RPME01</name>
</geneLocation>
<proteinExistence type="predicted"/>
<dbReference type="Proteomes" id="UP000000366">
    <property type="component" value="Plasmid RPME01"/>
</dbReference>
<dbReference type="AlphaFoldDB" id="A2SN45"/>
<dbReference type="EMBL" id="CP000556">
    <property type="protein sequence ID" value="ABM96984.1"/>
    <property type="molecule type" value="Genomic_DNA"/>
</dbReference>
<gene>
    <name evidence="1" type="ordered locus">Mpe_B0209</name>
</gene>
<dbReference type="HOGENOM" id="CLU_1935589_0_0_4"/>